<protein>
    <recommendedName>
        <fullName evidence="4">Cell-wall binding lipoprotein</fullName>
    </recommendedName>
</protein>
<evidence type="ECO:0000313" key="3">
    <source>
        <dbReference type="Proteomes" id="UP000078447"/>
    </source>
</evidence>
<gene>
    <name evidence="2" type="ORF">A3783_11845</name>
</gene>
<dbReference type="InterPro" id="IPR019454">
    <property type="entry name" value="Lipoprot_YkyA-like"/>
</dbReference>
<evidence type="ECO:0000313" key="2">
    <source>
        <dbReference type="EMBL" id="OAN12376.1"/>
    </source>
</evidence>
<organism evidence="2 3">
    <name type="scientific">Exiguobacterium undae</name>
    <dbReference type="NCBI Taxonomy" id="169177"/>
    <lineage>
        <taxon>Bacteria</taxon>
        <taxon>Bacillati</taxon>
        <taxon>Bacillota</taxon>
        <taxon>Bacilli</taxon>
        <taxon>Bacillales</taxon>
        <taxon>Bacillales Family XII. Incertae Sedis</taxon>
        <taxon>Exiguobacterium</taxon>
    </lineage>
</organism>
<proteinExistence type="predicted"/>
<reference evidence="2 3" key="1">
    <citation type="submission" date="2016-03" db="EMBL/GenBank/DDBJ databases">
        <authorList>
            <person name="Cho S.-Y."/>
            <person name="Lim S."/>
            <person name="Kim H."/>
            <person name="Soh E.H."/>
            <person name="Moon J.S."/>
        </authorList>
    </citation>
    <scope>NUCLEOTIDE SEQUENCE [LARGE SCALE GENOMIC DNA]</scope>
    <source>
        <strain evidence="2 3">KCTC 3810</strain>
    </source>
</reference>
<dbReference type="SUPFAM" id="SSF140423">
    <property type="entry name" value="MW0975(SA0943)-like"/>
    <property type="match status" value="1"/>
</dbReference>
<feature type="coiled-coil region" evidence="1">
    <location>
        <begin position="21"/>
        <end position="86"/>
    </location>
</feature>
<sequence>MTGLSILLLSACSTDPASSIYDRLEEQAQLEQKAVPIAEQRTRQDEVSVNTYQAVLEAGADDIKRAQNERDELSALNQERVDLLKQEQKVRSRAFEEFDRQELADEIATLPAAAKKEGTALLDIFDQRKKAFNTFLKRYEAAIASEKKVLSYLTEKPNFVKIDEATADLNRTSRQATDALKTFNQLTVRYNELKPTFYDKAGLNIK</sequence>
<dbReference type="Pfam" id="PF10368">
    <property type="entry name" value="YkyA"/>
    <property type="match status" value="1"/>
</dbReference>
<evidence type="ECO:0008006" key="4">
    <source>
        <dbReference type="Google" id="ProtNLM"/>
    </source>
</evidence>
<dbReference type="InterPro" id="IPR036785">
    <property type="entry name" value="YkyA-like_sf"/>
</dbReference>
<comment type="caution">
    <text evidence="2">The sequence shown here is derived from an EMBL/GenBank/DDBJ whole genome shotgun (WGS) entry which is preliminary data.</text>
</comment>
<evidence type="ECO:0000256" key="1">
    <source>
        <dbReference type="SAM" id="Coils"/>
    </source>
</evidence>
<accession>A0ABX2V888</accession>
<name>A0ABX2V888_9BACL</name>
<keyword evidence="1" id="KW-0175">Coiled coil</keyword>
<dbReference type="EMBL" id="LVVL01000015">
    <property type="protein sequence ID" value="OAN12376.1"/>
    <property type="molecule type" value="Genomic_DNA"/>
</dbReference>
<dbReference type="Proteomes" id="UP000078447">
    <property type="component" value="Unassembled WGS sequence"/>
</dbReference>
<keyword evidence="3" id="KW-1185">Reference proteome</keyword>
<dbReference type="Gene3D" id="1.20.120.570">
    <property type="entry name" value="YkyA-like"/>
    <property type="match status" value="1"/>
</dbReference>